<evidence type="ECO:0000256" key="1">
    <source>
        <dbReference type="ARBA" id="ARBA00008535"/>
    </source>
</evidence>
<dbReference type="GO" id="GO:0005525">
    <property type="term" value="F:GTP binding"/>
    <property type="evidence" value="ECO:0007669"/>
    <property type="project" value="UniProtKB-KW"/>
</dbReference>
<evidence type="ECO:0000256" key="3">
    <source>
        <dbReference type="ARBA" id="ARBA00023134"/>
    </source>
</evidence>
<dbReference type="Proteomes" id="UP001529510">
    <property type="component" value="Unassembled WGS sequence"/>
</dbReference>
<evidence type="ECO:0000313" key="6">
    <source>
        <dbReference type="EMBL" id="KAL0152310.1"/>
    </source>
</evidence>
<name>A0ABD0MTJ5_CIRMR</name>
<comment type="similarity">
    <text evidence="1">Belongs to the TRAFAC class TrmE-Era-EngA-EngB-Septin-like GTPase superfamily. AIG1/Toc34/Toc159-like paraseptin GTPase family. IAN subfamily.</text>
</comment>
<accession>A0ABD0MTJ5</accession>
<sequence length="152" mass="17611">MSEENLKNEIMKCVSMSALGCPVFLLVIRLGVRFTHEEKNTVNWIQKNFGEEAVRHTIVLFTYADQLKGEPLDLYISESNDLQGLVNECGGRYHSFNNKNMENRSQVTELLKKIVRMVGINGGQHYTTKMYEPAQQKIKRQAFQQKRQTLEK</sequence>
<feature type="domain" description="AIG1-type G" evidence="5">
    <location>
        <begin position="1"/>
        <end position="135"/>
    </location>
</feature>
<proteinExistence type="inferred from homology"/>
<dbReference type="PROSITE" id="PS51720">
    <property type="entry name" value="G_AIG1"/>
    <property type="match status" value="1"/>
</dbReference>
<evidence type="ECO:0000256" key="4">
    <source>
        <dbReference type="SAM" id="Phobius"/>
    </source>
</evidence>
<gene>
    <name evidence="6" type="ORF">M9458_052033</name>
</gene>
<dbReference type="AlphaFoldDB" id="A0ABD0MTJ5"/>
<keyword evidence="4" id="KW-1133">Transmembrane helix</keyword>
<keyword evidence="4" id="KW-0472">Membrane</keyword>
<reference evidence="6 7" key="1">
    <citation type="submission" date="2024-05" db="EMBL/GenBank/DDBJ databases">
        <title>Genome sequencing and assembly of Indian major carp, Cirrhinus mrigala (Hamilton, 1822).</title>
        <authorList>
            <person name="Mohindra V."/>
            <person name="Chowdhury L.M."/>
            <person name="Lal K."/>
            <person name="Jena J.K."/>
        </authorList>
    </citation>
    <scope>NUCLEOTIDE SEQUENCE [LARGE SCALE GENOMIC DNA]</scope>
    <source>
        <strain evidence="6">CM1030</strain>
        <tissue evidence="6">Blood</tissue>
    </source>
</reference>
<dbReference type="PANTHER" id="PTHR10903:SF188">
    <property type="entry name" value="GTPASE IMAP FAMILY MEMBER 2-LIKE-RELATED"/>
    <property type="match status" value="1"/>
</dbReference>
<evidence type="ECO:0000259" key="5">
    <source>
        <dbReference type="PROSITE" id="PS51720"/>
    </source>
</evidence>
<protein>
    <recommendedName>
        <fullName evidence="5">AIG1-type G domain-containing protein</fullName>
    </recommendedName>
</protein>
<dbReference type="SUPFAM" id="SSF52540">
    <property type="entry name" value="P-loop containing nucleoside triphosphate hydrolases"/>
    <property type="match status" value="1"/>
</dbReference>
<dbReference type="PANTHER" id="PTHR10903">
    <property type="entry name" value="GTPASE, IMAP FAMILY MEMBER-RELATED"/>
    <property type="match status" value="1"/>
</dbReference>
<evidence type="ECO:0000313" key="7">
    <source>
        <dbReference type="Proteomes" id="UP001529510"/>
    </source>
</evidence>
<keyword evidence="2" id="KW-0547">Nucleotide-binding</keyword>
<dbReference type="InterPro" id="IPR006703">
    <property type="entry name" value="G_AIG1"/>
</dbReference>
<dbReference type="Pfam" id="PF04548">
    <property type="entry name" value="AIG1"/>
    <property type="match status" value="1"/>
</dbReference>
<keyword evidence="7" id="KW-1185">Reference proteome</keyword>
<evidence type="ECO:0000256" key="2">
    <source>
        <dbReference type="ARBA" id="ARBA00022741"/>
    </source>
</evidence>
<keyword evidence="3" id="KW-0342">GTP-binding</keyword>
<dbReference type="EMBL" id="JAMKFB020000189">
    <property type="protein sequence ID" value="KAL0152310.1"/>
    <property type="molecule type" value="Genomic_DNA"/>
</dbReference>
<comment type="caution">
    <text evidence="6">The sequence shown here is derived from an EMBL/GenBank/DDBJ whole genome shotgun (WGS) entry which is preliminary data.</text>
</comment>
<feature type="transmembrane region" description="Helical" evidence="4">
    <location>
        <begin position="14"/>
        <end position="32"/>
    </location>
</feature>
<keyword evidence="4" id="KW-0812">Transmembrane</keyword>
<organism evidence="6 7">
    <name type="scientific">Cirrhinus mrigala</name>
    <name type="common">Mrigala</name>
    <dbReference type="NCBI Taxonomy" id="683832"/>
    <lineage>
        <taxon>Eukaryota</taxon>
        <taxon>Metazoa</taxon>
        <taxon>Chordata</taxon>
        <taxon>Craniata</taxon>
        <taxon>Vertebrata</taxon>
        <taxon>Euteleostomi</taxon>
        <taxon>Actinopterygii</taxon>
        <taxon>Neopterygii</taxon>
        <taxon>Teleostei</taxon>
        <taxon>Ostariophysi</taxon>
        <taxon>Cypriniformes</taxon>
        <taxon>Cyprinidae</taxon>
        <taxon>Labeoninae</taxon>
        <taxon>Labeonini</taxon>
        <taxon>Cirrhinus</taxon>
    </lineage>
</organism>
<dbReference type="Gene3D" id="3.40.50.300">
    <property type="entry name" value="P-loop containing nucleotide triphosphate hydrolases"/>
    <property type="match status" value="1"/>
</dbReference>
<dbReference type="InterPro" id="IPR027417">
    <property type="entry name" value="P-loop_NTPase"/>
</dbReference>
<dbReference type="InterPro" id="IPR045058">
    <property type="entry name" value="GIMA/IAN/Toc"/>
</dbReference>